<evidence type="ECO:0000256" key="1">
    <source>
        <dbReference type="SAM" id="MobiDB-lite"/>
    </source>
</evidence>
<accession>A0A1I7URU6</accession>
<reference evidence="3" key="1">
    <citation type="submission" date="2016-11" db="UniProtKB">
        <authorList>
            <consortium name="WormBaseParasite"/>
        </authorList>
    </citation>
    <scope>IDENTIFICATION</scope>
</reference>
<keyword evidence="2" id="KW-1185">Reference proteome</keyword>
<feature type="region of interest" description="Disordered" evidence="1">
    <location>
        <begin position="38"/>
        <end position="81"/>
    </location>
</feature>
<evidence type="ECO:0000313" key="2">
    <source>
        <dbReference type="Proteomes" id="UP000095282"/>
    </source>
</evidence>
<feature type="compositionally biased region" description="Basic and acidic residues" evidence="1">
    <location>
        <begin position="72"/>
        <end position="81"/>
    </location>
</feature>
<protein>
    <submittedName>
        <fullName evidence="3">Uncharacterized protein</fullName>
    </submittedName>
</protein>
<feature type="compositionally biased region" description="Basic and acidic residues" evidence="1">
    <location>
        <begin position="38"/>
        <end position="50"/>
    </location>
</feature>
<sequence>MPLLSLHPVSGTLVFCDHLAEMITHLLLHPLEEKLLDSSERGEGMKRSTEQEGPPSSPKLRPLFSPPTVSENTKKEETMMK</sequence>
<name>A0A1I7URU6_9PELO</name>
<evidence type="ECO:0000313" key="3">
    <source>
        <dbReference type="WBParaSite" id="Csp11.Scaffold630.g18713.t1"/>
    </source>
</evidence>
<dbReference type="Proteomes" id="UP000095282">
    <property type="component" value="Unplaced"/>
</dbReference>
<dbReference type="AlphaFoldDB" id="A0A1I7URU6"/>
<dbReference type="WBParaSite" id="Csp11.Scaffold630.g18713.t1">
    <property type="protein sequence ID" value="Csp11.Scaffold630.g18713.t1"/>
    <property type="gene ID" value="Csp11.Scaffold630.g18713"/>
</dbReference>
<organism evidence="2 3">
    <name type="scientific">Caenorhabditis tropicalis</name>
    <dbReference type="NCBI Taxonomy" id="1561998"/>
    <lineage>
        <taxon>Eukaryota</taxon>
        <taxon>Metazoa</taxon>
        <taxon>Ecdysozoa</taxon>
        <taxon>Nematoda</taxon>
        <taxon>Chromadorea</taxon>
        <taxon>Rhabditida</taxon>
        <taxon>Rhabditina</taxon>
        <taxon>Rhabditomorpha</taxon>
        <taxon>Rhabditoidea</taxon>
        <taxon>Rhabditidae</taxon>
        <taxon>Peloderinae</taxon>
        <taxon>Caenorhabditis</taxon>
    </lineage>
</organism>
<proteinExistence type="predicted"/>